<organism evidence="2">
    <name type="scientific">marine sediment metagenome</name>
    <dbReference type="NCBI Taxonomy" id="412755"/>
    <lineage>
        <taxon>unclassified sequences</taxon>
        <taxon>metagenomes</taxon>
        <taxon>ecological metagenomes</taxon>
    </lineage>
</organism>
<dbReference type="InterPro" id="IPR028098">
    <property type="entry name" value="Glyco_trans_4-like_N"/>
</dbReference>
<feature type="domain" description="Glycosyltransferase subfamily 4-like N-terminal" evidence="1">
    <location>
        <begin position="17"/>
        <end position="142"/>
    </location>
</feature>
<protein>
    <recommendedName>
        <fullName evidence="1">Glycosyltransferase subfamily 4-like N-terminal domain-containing protein</fullName>
    </recommendedName>
</protein>
<accession>X1VCJ8</accession>
<comment type="caution">
    <text evidence="2">The sequence shown here is derived from an EMBL/GenBank/DDBJ whole genome shotgun (WGS) entry which is preliminary data.</text>
</comment>
<dbReference type="Gene3D" id="3.40.50.2000">
    <property type="entry name" value="Glycogen Phosphorylase B"/>
    <property type="match status" value="1"/>
</dbReference>
<sequence length="147" mass="16853">MSALNVLLLCGNLSYAGAQRQMFELAKGLNRRHNVIACSIGSKNSLLQEFIKNEILVEVLNLRVRNFIQILVLLSSIIKKNKIEVIYSFLDTANYFARLIKLFLPYIKIVVSERSSNNKTSIRNKFFEKVFSKRTDLYIANSYAGQL</sequence>
<evidence type="ECO:0000259" key="1">
    <source>
        <dbReference type="Pfam" id="PF13439"/>
    </source>
</evidence>
<dbReference type="Pfam" id="PF13439">
    <property type="entry name" value="Glyco_transf_4"/>
    <property type="match status" value="1"/>
</dbReference>
<gene>
    <name evidence="2" type="ORF">S12H4_46231</name>
</gene>
<reference evidence="2" key="1">
    <citation type="journal article" date="2014" name="Front. Microbiol.">
        <title>High frequency of phylogenetically diverse reductive dehalogenase-homologous genes in deep subseafloor sedimentary metagenomes.</title>
        <authorList>
            <person name="Kawai M."/>
            <person name="Futagami T."/>
            <person name="Toyoda A."/>
            <person name="Takaki Y."/>
            <person name="Nishi S."/>
            <person name="Hori S."/>
            <person name="Arai W."/>
            <person name="Tsubouchi T."/>
            <person name="Morono Y."/>
            <person name="Uchiyama I."/>
            <person name="Ito T."/>
            <person name="Fujiyama A."/>
            <person name="Inagaki F."/>
            <person name="Takami H."/>
        </authorList>
    </citation>
    <scope>NUCLEOTIDE SEQUENCE</scope>
    <source>
        <strain evidence="2">Expedition CK06-06</strain>
    </source>
</reference>
<feature type="non-terminal residue" evidence="2">
    <location>
        <position position="147"/>
    </location>
</feature>
<dbReference type="AlphaFoldDB" id="X1VCJ8"/>
<name>X1VCJ8_9ZZZZ</name>
<proteinExistence type="predicted"/>
<dbReference type="SUPFAM" id="SSF53756">
    <property type="entry name" value="UDP-Glycosyltransferase/glycogen phosphorylase"/>
    <property type="match status" value="1"/>
</dbReference>
<evidence type="ECO:0000313" key="2">
    <source>
        <dbReference type="EMBL" id="GAJ14997.1"/>
    </source>
</evidence>
<dbReference type="EMBL" id="BARW01028664">
    <property type="protein sequence ID" value="GAJ14997.1"/>
    <property type="molecule type" value="Genomic_DNA"/>
</dbReference>